<sequence length="95" mass="10587">MGIALAALPGVSALAQRDPQAVPERIGPVWDHREHQPNPAEIEARARARGLAEQPRDREARDVEAQDVDRIFRDLTGSDPAAQPQSTRMRDSDRR</sequence>
<proteinExistence type="predicted"/>
<keyword evidence="3" id="KW-1185">Reference proteome</keyword>
<accession>A0A327M8F4</accession>
<name>A0A327M8F4_9PROT</name>
<organism evidence="2 3">
    <name type="scientific">Roseicella frigidaeris</name>
    <dbReference type="NCBI Taxonomy" id="2230885"/>
    <lineage>
        <taxon>Bacteria</taxon>
        <taxon>Pseudomonadati</taxon>
        <taxon>Pseudomonadota</taxon>
        <taxon>Alphaproteobacteria</taxon>
        <taxon>Acetobacterales</taxon>
        <taxon>Roseomonadaceae</taxon>
        <taxon>Roseicella</taxon>
    </lineage>
</organism>
<dbReference type="EMBL" id="QLIX01000008">
    <property type="protein sequence ID" value="RAI58602.1"/>
    <property type="molecule type" value="Genomic_DNA"/>
</dbReference>
<feature type="compositionally biased region" description="Basic and acidic residues" evidence="1">
    <location>
        <begin position="54"/>
        <end position="73"/>
    </location>
</feature>
<feature type="compositionally biased region" description="Basic and acidic residues" evidence="1">
    <location>
        <begin position="30"/>
        <end position="46"/>
    </location>
</feature>
<comment type="caution">
    <text evidence="2">The sequence shown here is derived from an EMBL/GenBank/DDBJ whole genome shotgun (WGS) entry which is preliminary data.</text>
</comment>
<dbReference type="Proteomes" id="UP000249065">
    <property type="component" value="Unassembled WGS sequence"/>
</dbReference>
<protein>
    <submittedName>
        <fullName evidence="2">Uncharacterized protein</fullName>
    </submittedName>
</protein>
<evidence type="ECO:0000313" key="3">
    <source>
        <dbReference type="Proteomes" id="UP000249065"/>
    </source>
</evidence>
<evidence type="ECO:0000313" key="2">
    <source>
        <dbReference type="EMBL" id="RAI58602.1"/>
    </source>
</evidence>
<gene>
    <name evidence="2" type="ORF">DOO78_12995</name>
</gene>
<reference evidence="3" key="1">
    <citation type="submission" date="2018-06" db="EMBL/GenBank/DDBJ databases">
        <authorList>
            <person name="Khan S.A."/>
        </authorList>
    </citation>
    <scope>NUCLEOTIDE SEQUENCE [LARGE SCALE GENOMIC DNA]</scope>
    <source>
        <strain evidence="3">DB-1506</strain>
    </source>
</reference>
<dbReference type="AlphaFoldDB" id="A0A327M8F4"/>
<feature type="region of interest" description="Disordered" evidence="1">
    <location>
        <begin position="16"/>
        <end position="95"/>
    </location>
</feature>
<evidence type="ECO:0000256" key="1">
    <source>
        <dbReference type="SAM" id="MobiDB-lite"/>
    </source>
</evidence>